<evidence type="ECO:0000313" key="2">
    <source>
        <dbReference type="EMBL" id="QLL77602.1"/>
    </source>
</evidence>
<name>A0A7H9EJZ8_9LACO</name>
<feature type="transmembrane region" description="Helical" evidence="1">
    <location>
        <begin position="21"/>
        <end position="39"/>
    </location>
</feature>
<dbReference type="RefSeq" id="WP_180849420.1">
    <property type="nucleotide sequence ID" value="NZ_CP047418.1"/>
</dbReference>
<dbReference type="KEGG" id="lsw:GTO87_02700"/>
<accession>A0A7H9EJZ8</accession>
<evidence type="ECO:0000313" key="3">
    <source>
        <dbReference type="Proteomes" id="UP000510886"/>
    </source>
</evidence>
<keyword evidence="1" id="KW-0472">Membrane</keyword>
<dbReference type="Proteomes" id="UP000510886">
    <property type="component" value="Chromosome"/>
</dbReference>
<organism evidence="2 3">
    <name type="scientific">Ligilactobacillus saerimneri</name>
    <dbReference type="NCBI Taxonomy" id="228229"/>
    <lineage>
        <taxon>Bacteria</taxon>
        <taxon>Bacillati</taxon>
        <taxon>Bacillota</taxon>
        <taxon>Bacilli</taxon>
        <taxon>Lactobacillales</taxon>
        <taxon>Lactobacillaceae</taxon>
        <taxon>Ligilactobacillus</taxon>
    </lineage>
</organism>
<keyword evidence="1" id="KW-1133">Transmembrane helix</keyword>
<keyword evidence="1" id="KW-0812">Transmembrane</keyword>
<reference evidence="2 3" key="1">
    <citation type="submission" date="2020-01" db="EMBL/GenBank/DDBJ databases">
        <title>Complete and circular genome sequences of six lactobacillus isolates from horses.</title>
        <authorList>
            <person name="Hassan H.M."/>
        </authorList>
    </citation>
    <scope>NUCLEOTIDE SEQUENCE [LARGE SCALE GENOMIC DNA]</scope>
    <source>
        <strain evidence="2 3">1A</strain>
    </source>
</reference>
<sequence>MKKAKRKIVNKKIIVRSGWCLWEFISLLPFLFLFSNTGLPTLADFLCFTCIIGMFIWIPTIMAIDAIEKRKGGKLHSYELLEKWHRRTKRNG</sequence>
<proteinExistence type="predicted"/>
<protein>
    <submittedName>
        <fullName evidence="2">Uncharacterized protein</fullName>
    </submittedName>
</protein>
<dbReference type="AlphaFoldDB" id="A0A7H9EJZ8"/>
<dbReference type="EMBL" id="CP047418">
    <property type="protein sequence ID" value="QLL77602.1"/>
    <property type="molecule type" value="Genomic_DNA"/>
</dbReference>
<evidence type="ECO:0000256" key="1">
    <source>
        <dbReference type="SAM" id="Phobius"/>
    </source>
</evidence>
<feature type="transmembrane region" description="Helical" evidence="1">
    <location>
        <begin position="45"/>
        <end position="67"/>
    </location>
</feature>
<gene>
    <name evidence="2" type="ORF">GTO87_02700</name>
</gene>